<dbReference type="InterPro" id="IPR001796">
    <property type="entry name" value="DHFR_dom"/>
</dbReference>
<feature type="domain" description="DHFR" evidence="1">
    <location>
        <begin position="2"/>
        <end position="164"/>
    </location>
</feature>
<sequence length="164" mass="18505">MVIDHIVARTTNNCIGLVGVRELLWHIPSDMKRFKEITSGYDLLLCGLSTFQTLPILSGRKVAILTDWSRHCVINHSVQPYQLYTSIDQLPDARIIVIGGKYAYDATADVVNSAHVTQLNYVPSTTEPMVTYDIPAGLSRQNVTPIERCPKSGIEYCFEYWSRK</sequence>
<dbReference type="Gene3D" id="3.40.430.10">
    <property type="entry name" value="Dihydrofolate Reductase, subunit A"/>
    <property type="match status" value="1"/>
</dbReference>
<organism evidence="2 3">
    <name type="scientific">Candidatus Dojkabacteria bacterium</name>
    <dbReference type="NCBI Taxonomy" id="2099670"/>
    <lineage>
        <taxon>Bacteria</taxon>
        <taxon>Candidatus Dojkabacteria</taxon>
    </lineage>
</organism>
<dbReference type="Proteomes" id="UP000321026">
    <property type="component" value="Unassembled WGS sequence"/>
</dbReference>
<gene>
    <name evidence="2" type="ORF">E6Q11_06890</name>
</gene>
<reference evidence="2 3" key="1">
    <citation type="submission" date="2018-09" db="EMBL/GenBank/DDBJ databases">
        <title>Metagenome Assembled Genomes from an Advanced Water Purification Facility.</title>
        <authorList>
            <person name="Stamps B.W."/>
            <person name="Spear J.R."/>
        </authorList>
    </citation>
    <scope>NUCLEOTIDE SEQUENCE [LARGE SCALE GENOMIC DNA]</scope>
    <source>
        <strain evidence="2">Bin_63_2</strain>
    </source>
</reference>
<dbReference type="GO" id="GO:0046654">
    <property type="term" value="P:tetrahydrofolate biosynthetic process"/>
    <property type="evidence" value="ECO:0007669"/>
    <property type="project" value="InterPro"/>
</dbReference>
<proteinExistence type="predicted"/>
<evidence type="ECO:0000313" key="2">
    <source>
        <dbReference type="EMBL" id="TXG75742.1"/>
    </source>
</evidence>
<comment type="caution">
    <text evidence="2">The sequence shown here is derived from an EMBL/GenBank/DDBJ whole genome shotgun (WGS) entry which is preliminary data.</text>
</comment>
<protein>
    <recommendedName>
        <fullName evidence="1">DHFR domain-containing protein</fullName>
    </recommendedName>
</protein>
<dbReference type="GO" id="GO:0004146">
    <property type="term" value="F:dihydrofolate reductase activity"/>
    <property type="evidence" value="ECO:0007669"/>
    <property type="project" value="InterPro"/>
</dbReference>
<evidence type="ECO:0000313" key="3">
    <source>
        <dbReference type="Proteomes" id="UP000321026"/>
    </source>
</evidence>
<dbReference type="PROSITE" id="PS51330">
    <property type="entry name" value="DHFR_2"/>
    <property type="match status" value="1"/>
</dbReference>
<dbReference type="Pfam" id="PF00186">
    <property type="entry name" value="DHFR_1"/>
    <property type="match status" value="1"/>
</dbReference>
<dbReference type="SUPFAM" id="SSF53597">
    <property type="entry name" value="Dihydrofolate reductase-like"/>
    <property type="match status" value="1"/>
</dbReference>
<dbReference type="InterPro" id="IPR024072">
    <property type="entry name" value="DHFR-like_dom_sf"/>
</dbReference>
<accession>A0A5C7J4D2</accession>
<dbReference type="AlphaFoldDB" id="A0A5C7J4D2"/>
<dbReference type="EMBL" id="SSDS01000111">
    <property type="protein sequence ID" value="TXG75742.1"/>
    <property type="molecule type" value="Genomic_DNA"/>
</dbReference>
<evidence type="ECO:0000259" key="1">
    <source>
        <dbReference type="PROSITE" id="PS51330"/>
    </source>
</evidence>
<name>A0A5C7J4D2_9BACT</name>